<organism evidence="1 2">
    <name type="scientific">Pistacia atlantica</name>
    <dbReference type="NCBI Taxonomy" id="434234"/>
    <lineage>
        <taxon>Eukaryota</taxon>
        <taxon>Viridiplantae</taxon>
        <taxon>Streptophyta</taxon>
        <taxon>Embryophyta</taxon>
        <taxon>Tracheophyta</taxon>
        <taxon>Spermatophyta</taxon>
        <taxon>Magnoliopsida</taxon>
        <taxon>eudicotyledons</taxon>
        <taxon>Gunneridae</taxon>
        <taxon>Pentapetalae</taxon>
        <taxon>rosids</taxon>
        <taxon>malvids</taxon>
        <taxon>Sapindales</taxon>
        <taxon>Anacardiaceae</taxon>
        <taxon>Pistacia</taxon>
    </lineage>
</organism>
<dbReference type="Proteomes" id="UP001164250">
    <property type="component" value="Chromosome 4"/>
</dbReference>
<protein>
    <submittedName>
        <fullName evidence="1">Uncharacterized protein</fullName>
    </submittedName>
</protein>
<evidence type="ECO:0000313" key="1">
    <source>
        <dbReference type="EMBL" id="KAJ0099622.1"/>
    </source>
</evidence>
<sequence length="328" mass="37417">MSSTSLELSLSLKPSYVPKTIKNLLNDLSEIDDVSDKLSVLNDYLLKHEEELSRVETFKRELPQCMLLLMDAIETLKLEIMNIKNPKEPEESGQPLMEFLSMKRKYYEDEEGILSDYSSGKEKDLMSISADYDKKQKGILETTQPCRWRNQEVPLMSPIGSSRFPESAEREKSKEVSEGSTGTESPGAEGVVGLGGLNLKTDPVTLNYHPKPLTQPIWKNNRRSWSPELHERFVEALNILGGVEVATPKQIKEVMQVEGLTNDQVKSHLQKYRLHTKIPEAPLDPTHFIRNFKNLKDFEEPWMCYRVLSQALHHLPASRRATPRSNAP</sequence>
<evidence type="ECO:0000313" key="2">
    <source>
        <dbReference type="Proteomes" id="UP001164250"/>
    </source>
</evidence>
<proteinExistence type="predicted"/>
<name>A0ACC1BL99_9ROSI</name>
<dbReference type="EMBL" id="CM047900">
    <property type="protein sequence ID" value="KAJ0099622.1"/>
    <property type="molecule type" value="Genomic_DNA"/>
</dbReference>
<gene>
    <name evidence="1" type="ORF">Patl1_21606</name>
</gene>
<keyword evidence="2" id="KW-1185">Reference proteome</keyword>
<reference evidence="2" key="1">
    <citation type="journal article" date="2023" name="G3 (Bethesda)">
        <title>Genome assembly and association tests identify interacting loci associated with vigor, precocity, and sex in interspecific pistachio rootstocks.</title>
        <authorList>
            <person name="Palmer W."/>
            <person name="Jacygrad E."/>
            <person name="Sagayaradj S."/>
            <person name="Cavanaugh K."/>
            <person name="Han R."/>
            <person name="Bertier L."/>
            <person name="Beede B."/>
            <person name="Kafkas S."/>
            <person name="Golino D."/>
            <person name="Preece J."/>
            <person name="Michelmore R."/>
        </authorList>
    </citation>
    <scope>NUCLEOTIDE SEQUENCE [LARGE SCALE GENOMIC DNA]</scope>
</reference>
<comment type="caution">
    <text evidence="1">The sequence shown here is derived from an EMBL/GenBank/DDBJ whole genome shotgun (WGS) entry which is preliminary data.</text>
</comment>
<accession>A0ACC1BL99</accession>